<dbReference type="Gene3D" id="3.40.50.10930">
    <property type="match status" value="1"/>
</dbReference>
<proteinExistence type="inferred from homology"/>
<dbReference type="AlphaFoldDB" id="A0AAT9G5B0"/>
<accession>A0AAT9G5B0</accession>
<dbReference type="InterPro" id="IPR013986">
    <property type="entry name" value="DExx_box_DNA_helicase_dom_sf"/>
</dbReference>
<dbReference type="GO" id="GO:0009338">
    <property type="term" value="C:exodeoxyribonuclease V complex"/>
    <property type="evidence" value="ECO:0007669"/>
    <property type="project" value="InterPro"/>
</dbReference>
<dbReference type="PANTHER" id="PTHR30591:SF1">
    <property type="entry name" value="RECBCD ENZYME SUBUNIT RECC"/>
    <property type="match status" value="1"/>
</dbReference>
<dbReference type="CDD" id="cd22353">
    <property type="entry name" value="RecC_C-like"/>
    <property type="match status" value="1"/>
</dbReference>
<dbReference type="Pfam" id="PF04257">
    <property type="entry name" value="Exonuc_V_gamma"/>
    <property type="match status" value="1"/>
</dbReference>
<evidence type="ECO:0000259" key="11">
    <source>
        <dbReference type="Pfam" id="PF17946"/>
    </source>
</evidence>
<evidence type="ECO:0000256" key="5">
    <source>
        <dbReference type="ARBA" id="ARBA00022806"/>
    </source>
</evidence>
<evidence type="ECO:0000256" key="6">
    <source>
        <dbReference type="ARBA" id="ARBA00022839"/>
    </source>
</evidence>
<dbReference type="Gene3D" id="1.10.486.10">
    <property type="entry name" value="PCRA, domain 4"/>
    <property type="match status" value="1"/>
</dbReference>
<evidence type="ECO:0000256" key="9">
    <source>
        <dbReference type="ARBA" id="ARBA00023204"/>
    </source>
</evidence>
<dbReference type="InterPro" id="IPR006697">
    <property type="entry name" value="RecC"/>
</dbReference>
<comment type="function">
    <text evidence="10">A helicase/nuclease that prepares dsDNA breaks (DSB) for recombinational DNA repair. Binds to DSBs and unwinds DNA via a highly rapid and processive ATP-dependent bidirectional helicase activity. Unwinds dsDNA until it encounters a Chi (crossover hotspot instigator) sequence from the 3' direction. Cuts ssDNA a few nucleotides 3' to the Chi site. The properties and activities of the enzyme are changed at Chi. The Chi-altered holoenzyme produces a long 3'-ssDNA overhang and facilitates RecA-binding to the ssDNA for homologous DNA recombination and repair. Holoenzyme degrades any linearized DNA that is unable to undergo homologous recombination. In the holoenzyme this subunit recognizes the wild-type Chi sequence, and when added to isolated RecB increases its ATP-dependent helicase processivity.</text>
</comment>
<evidence type="ECO:0000256" key="4">
    <source>
        <dbReference type="ARBA" id="ARBA00022801"/>
    </source>
</evidence>
<reference evidence="12" key="1">
    <citation type="journal article" date="2023" name="Front. Microbiol.">
        <title>Genome analysis of Candidatus Aschnera chinzeii, the bacterial endosymbiont of the blood-sucking bat fly Penicillidia jenynsii (Insecta: Diptera: Nycteribiidae).</title>
        <authorList>
            <person name="Koga R."/>
            <person name="Moriyama M."/>
            <person name="Nozaki T."/>
            <person name="Fukatsu T."/>
        </authorList>
    </citation>
    <scope>NUCLEOTIDE SEQUENCE</scope>
    <source>
        <strain evidence="12">Kw-01</strain>
    </source>
</reference>
<organism evidence="12">
    <name type="scientific">Candidatus Aschnera chinzeii</name>
    <dbReference type="NCBI Taxonomy" id="1485666"/>
    <lineage>
        <taxon>Bacteria</taxon>
        <taxon>Pseudomonadati</taxon>
        <taxon>Pseudomonadota</taxon>
        <taxon>Gammaproteobacteria</taxon>
        <taxon>Enterobacterales</taxon>
        <taxon>Enterobacteriaceae</taxon>
        <taxon>Candidatus Aschnera</taxon>
    </lineage>
</organism>
<keyword evidence="4 10" id="KW-0378">Hydrolase</keyword>
<feature type="domain" description="RecC C-terminal" evidence="11">
    <location>
        <begin position="832"/>
        <end position="1044"/>
    </location>
</feature>
<dbReference type="GO" id="GO:0000724">
    <property type="term" value="P:double-strand break repair via homologous recombination"/>
    <property type="evidence" value="ECO:0007669"/>
    <property type="project" value="UniProtKB-UniRule"/>
</dbReference>
<keyword evidence="9 10" id="KW-0234">DNA repair</keyword>
<reference evidence="12" key="2">
    <citation type="submission" date="2023-10" db="EMBL/GenBank/DDBJ databases">
        <authorList>
            <person name="Koga R."/>
            <person name="Fukatsu T."/>
        </authorList>
    </citation>
    <scope>NUCLEOTIDE SEQUENCE</scope>
    <source>
        <strain evidence="12">Kw-01</strain>
    </source>
</reference>
<keyword evidence="2 10" id="KW-0547">Nucleotide-binding</keyword>
<evidence type="ECO:0000256" key="8">
    <source>
        <dbReference type="ARBA" id="ARBA00023125"/>
    </source>
</evidence>
<keyword evidence="6 10" id="KW-0269">Exonuclease</keyword>
<evidence type="ECO:0000256" key="10">
    <source>
        <dbReference type="HAMAP-Rule" id="MF_01486"/>
    </source>
</evidence>
<dbReference type="GO" id="GO:0005524">
    <property type="term" value="F:ATP binding"/>
    <property type="evidence" value="ECO:0007669"/>
    <property type="project" value="UniProtKB-UniRule"/>
</dbReference>
<dbReference type="Gene3D" id="1.10.10.990">
    <property type="match status" value="1"/>
</dbReference>
<dbReference type="InterPro" id="IPR011335">
    <property type="entry name" value="Restrct_endonuc-II-like"/>
</dbReference>
<keyword evidence="7 10" id="KW-0067">ATP-binding</keyword>
<evidence type="ECO:0000256" key="7">
    <source>
        <dbReference type="ARBA" id="ARBA00022840"/>
    </source>
</evidence>
<protein>
    <recommendedName>
        <fullName evidence="10">RecBCD enzyme subunit RecC</fullName>
    </recommendedName>
    <alternativeName>
        <fullName evidence="10">Exonuclease V subunit RecC</fullName>
        <shortName evidence="10">ExoV subunit RecC</shortName>
    </alternativeName>
    <alternativeName>
        <fullName evidence="10">Helicase/nuclease RecBCD subunit RecC</fullName>
    </alternativeName>
</protein>
<evidence type="ECO:0000256" key="1">
    <source>
        <dbReference type="ARBA" id="ARBA00022722"/>
    </source>
</evidence>
<evidence type="ECO:0000256" key="2">
    <source>
        <dbReference type="ARBA" id="ARBA00022741"/>
    </source>
</evidence>
<gene>
    <name evidence="10 12" type="primary">recC</name>
    <name evidence="12" type="ORF">ACHINZ_5960</name>
</gene>
<sequence length="1120" mass="133677">MLTVYHFNDFKTIKKIISNLLNYKTNFPLEKDIILTQNTNIAHWLHVILAQENNISANISFLSPKIFFWQLFSKIKHIKHNDTSISETIIIWKLMIILPSLLHLSEFAIIKKYLTNDINQNKLYQLSTCIAKLFNQYSIYRPQWINAWNQQKWINHLNKNQIWQKKLWFILNKNLKKHNHIKWHYLNFNNTLLHCLQHKHNIDIALPKRIFIYGINILPPIYLEIIYAISKHTNIYFFLYHPNNLYLTNTNNKQYLQNIIKNQINNLKTLVNVNHHNLFKNTYKAYKTSIISPLYYWSRLRLHTIFLISDLQKINNINLITQIKVNSLLKNIQNDNFYYTQSINLTSFKTKFQNLIRKQKIKKQDHSITFHICHSRLREIEILHDYLLSLFEKYSFIEPKDIIIIAPNINDYFPYVQEIFKNTTQNKQIPFLFSKQIDKSFCSILKAFTTLLDISNHRCTFDQIMNLLKTPVIARKFSINEDDYYLLKYWIKESGIKWGLNNQNISEFNLPITKLNTWIFGLKRILLGYTMNSDFGIWNDIYPYNCCDNNTSIRLINILNNFIEKIITLKNKTSKTQKLSYWQSLCQYILKEFFSSNEETEYSLIIIHKIWQKITNDGLKAKYNNFIDLSIIKNKLITYSNKYINKKYIFNGSIMFTDINSMHFIPYKVKCMLGMNDGIFPRKNNNYSFNLIHNNEKPSDINCQNYDRNILLEHISTTSHILYISYIGYNIYNNSLSYPSILISELINYILSKYYIEGDKNLQSHEIINNLKKHLIFQHTKMPFDIKNYTPQNPFHSYNEKWINKNGNNIKVDNYIENKNTLNNNVKKIIFIDDLLYFYKHPIRMFFQKSLNITFPQINTNSFNHEPFIVNKLEEYKINTILLNTLIHNQSTKELLKKLTASGKLPAKNFAKVFFNNQIDKLQSLSDKIKLFNNDYFDKKIIQKINKIYLMGTLKNIQKNYIIRYRPNNLTVNDGLSLWIEHLIHSVVINTCKSIYLGINNSEWIFQEINKDDAKNYLQQIIYGYQKGINNPLALFSKSAWKWLSILYNPKNKKLNYNCTTTIQQAQTELIKSLLGTSIRQGEIKDIYNYRIFHKINHKLIKKIQKNACTYLLPMMYYKK</sequence>
<dbReference type="Gene3D" id="3.40.50.300">
    <property type="entry name" value="P-loop containing nucleotide triphosphate hydrolases"/>
    <property type="match status" value="1"/>
</dbReference>
<dbReference type="HAMAP" id="MF_01486">
    <property type="entry name" value="RecC"/>
    <property type="match status" value="1"/>
</dbReference>
<dbReference type="GO" id="GO:0008854">
    <property type="term" value="F:exodeoxyribonuclease V activity"/>
    <property type="evidence" value="ECO:0007669"/>
    <property type="project" value="InterPro"/>
</dbReference>
<name>A0AAT9G5B0_9ENTR</name>
<dbReference type="PANTHER" id="PTHR30591">
    <property type="entry name" value="RECBCD ENZYME SUBUNIT RECC"/>
    <property type="match status" value="1"/>
</dbReference>
<comment type="subunit">
    <text evidence="10">Heterotrimer of RecB, RecC and RecD. All subunits contribute to DNA-binding.</text>
</comment>
<dbReference type="InterPro" id="IPR027417">
    <property type="entry name" value="P-loop_NTPase"/>
</dbReference>
<dbReference type="InterPro" id="IPR041500">
    <property type="entry name" value="RecC_C"/>
</dbReference>
<evidence type="ECO:0000313" key="12">
    <source>
        <dbReference type="EMBL" id="BET44921.1"/>
    </source>
</evidence>
<comment type="miscellaneous">
    <text evidence="10">In the RecBCD complex, RecB has a slow 3'-5' helicase, an exonuclease activity and loads RecA onto ssDNA, RecD has a fast 5'-3' helicase activity, while RecC stimulates the ATPase and processivity of the RecB helicase and contributes to recognition of the Chi site.</text>
</comment>
<dbReference type="NCBIfam" id="TIGR01450">
    <property type="entry name" value="recC"/>
    <property type="match status" value="1"/>
</dbReference>
<dbReference type="Gene3D" id="1.10.10.160">
    <property type="match status" value="1"/>
</dbReference>
<dbReference type="Pfam" id="PF17946">
    <property type="entry name" value="RecC_C"/>
    <property type="match status" value="1"/>
</dbReference>
<keyword evidence="5 10" id="KW-0347">Helicase</keyword>
<dbReference type="SUPFAM" id="SSF52980">
    <property type="entry name" value="Restriction endonuclease-like"/>
    <property type="match status" value="1"/>
</dbReference>
<dbReference type="GO" id="GO:0003677">
    <property type="term" value="F:DNA binding"/>
    <property type="evidence" value="ECO:0007669"/>
    <property type="project" value="UniProtKB-UniRule"/>
</dbReference>
<comment type="similarity">
    <text evidence="10">Belongs to the RecC family.</text>
</comment>
<dbReference type="EMBL" id="AP028961">
    <property type="protein sequence ID" value="BET44921.1"/>
    <property type="molecule type" value="Genomic_DNA"/>
</dbReference>
<keyword evidence="8 10" id="KW-0238">DNA-binding</keyword>
<dbReference type="SUPFAM" id="SSF52540">
    <property type="entry name" value="P-loop containing nucleoside triphosphate hydrolases"/>
    <property type="match status" value="2"/>
</dbReference>
<keyword evidence="3 10" id="KW-0227">DNA damage</keyword>
<keyword evidence="1 10" id="KW-0540">Nuclease</keyword>
<dbReference type="GO" id="GO:0003678">
    <property type="term" value="F:DNA helicase activity"/>
    <property type="evidence" value="ECO:0007669"/>
    <property type="project" value="UniProtKB-UniRule"/>
</dbReference>
<evidence type="ECO:0000256" key="3">
    <source>
        <dbReference type="ARBA" id="ARBA00022763"/>
    </source>
</evidence>
<dbReference type="PIRSF" id="PIRSF000980">
    <property type="entry name" value="RecC"/>
    <property type="match status" value="1"/>
</dbReference>